<evidence type="ECO:0000259" key="9">
    <source>
        <dbReference type="Pfam" id="PF13231"/>
    </source>
</evidence>
<evidence type="ECO:0000313" key="10">
    <source>
        <dbReference type="EMBL" id="MBP1961314.1"/>
    </source>
</evidence>
<evidence type="ECO:0000256" key="7">
    <source>
        <dbReference type="ARBA" id="ARBA00023136"/>
    </source>
</evidence>
<evidence type="ECO:0000256" key="4">
    <source>
        <dbReference type="ARBA" id="ARBA00022679"/>
    </source>
</evidence>
<accession>A0ABS4HTG2</accession>
<evidence type="ECO:0000256" key="8">
    <source>
        <dbReference type="SAM" id="Phobius"/>
    </source>
</evidence>
<evidence type="ECO:0000256" key="1">
    <source>
        <dbReference type="ARBA" id="ARBA00004651"/>
    </source>
</evidence>
<evidence type="ECO:0000256" key="2">
    <source>
        <dbReference type="ARBA" id="ARBA00022475"/>
    </source>
</evidence>
<feature type="transmembrane region" description="Helical" evidence="8">
    <location>
        <begin position="137"/>
        <end position="156"/>
    </location>
</feature>
<dbReference type="InterPro" id="IPR050297">
    <property type="entry name" value="LipidA_mod_glycosyltrf_83"/>
</dbReference>
<keyword evidence="3" id="KW-0328">Glycosyltransferase</keyword>
<dbReference type="EMBL" id="JAGGKV010000001">
    <property type="protein sequence ID" value="MBP1961314.1"/>
    <property type="molecule type" value="Genomic_DNA"/>
</dbReference>
<dbReference type="PANTHER" id="PTHR33908:SF11">
    <property type="entry name" value="MEMBRANE PROTEIN"/>
    <property type="match status" value="1"/>
</dbReference>
<gene>
    <name evidence="10" type="ORF">J2Z65_000508</name>
</gene>
<dbReference type="Pfam" id="PF13231">
    <property type="entry name" value="PMT_2"/>
    <property type="match status" value="1"/>
</dbReference>
<keyword evidence="4" id="KW-0808">Transferase</keyword>
<keyword evidence="2" id="KW-1003">Cell membrane</keyword>
<evidence type="ECO:0000313" key="11">
    <source>
        <dbReference type="Proteomes" id="UP001519344"/>
    </source>
</evidence>
<organism evidence="10 11">
    <name type="scientific">Paenibacillus aceris</name>
    <dbReference type="NCBI Taxonomy" id="869555"/>
    <lineage>
        <taxon>Bacteria</taxon>
        <taxon>Bacillati</taxon>
        <taxon>Bacillota</taxon>
        <taxon>Bacilli</taxon>
        <taxon>Bacillales</taxon>
        <taxon>Paenibacillaceae</taxon>
        <taxon>Paenibacillus</taxon>
    </lineage>
</organism>
<evidence type="ECO:0000256" key="3">
    <source>
        <dbReference type="ARBA" id="ARBA00022676"/>
    </source>
</evidence>
<dbReference type="RefSeq" id="WP_167063923.1">
    <property type="nucleotide sequence ID" value="NZ_JAAOZR010000031.1"/>
</dbReference>
<keyword evidence="5 8" id="KW-0812">Transmembrane</keyword>
<feature type="transmembrane region" description="Helical" evidence="8">
    <location>
        <begin position="314"/>
        <end position="336"/>
    </location>
</feature>
<keyword evidence="7 8" id="KW-0472">Membrane</keyword>
<dbReference type="Proteomes" id="UP001519344">
    <property type="component" value="Unassembled WGS sequence"/>
</dbReference>
<feature type="transmembrane region" description="Helical" evidence="8">
    <location>
        <begin position="367"/>
        <end position="389"/>
    </location>
</feature>
<reference evidence="10 11" key="1">
    <citation type="submission" date="2021-03" db="EMBL/GenBank/DDBJ databases">
        <title>Genomic Encyclopedia of Type Strains, Phase IV (KMG-IV): sequencing the most valuable type-strain genomes for metagenomic binning, comparative biology and taxonomic classification.</title>
        <authorList>
            <person name="Goeker M."/>
        </authorList>
    </citation>
    <scope>NUCLEOTIDE SEQUENCE [LARGE SCALE GENOMIC DNA]</scope>
    <source>
        <strain evidence="10 11">DSM 24950</strain>
    </source>
</reference>
<feature type="transmembrane region" description="Helical" evidence="8">
    <location>
        <begin position="343"/>
        <end position="361"/>
    </location>
</feature>
<name>A0ABS4HTG2_9BACL</name>
<protein>
    <submittedName>
        <fullName evidence="10">4-amino-4-deoxy-L-arabinose transferase-like glycosyltransferase</fullName>
    </submittedName>
</protein>
<feature type="transmembrane region" description="Helical" evidence="8">
    <location>
        <begin position="204"/>
        <end position="223"/>
    </location>
</feature>
<feature type="transmembrane region" description="Helical" evidence="8">
    <location>
        <begin position="112"/>
        <end position="131"/>
    </location>
</feature>
<proteinExistence type="predicted"/>
<comment type="caution">
    <text evidence="10">The sequence shown here is derived from an EMBL/GenBank/DDBJ whole genome shotgun (WGS) entry which is preliminary data.</text>
</comment>
<feature type="transmembrane region" description="Helical" evidence="8">
    <location>
        <begin position="86"/>
        <end position="107"/>
    </location>
</feature>
<dbReference type="InterPro" id="IPR038731">
    <property type="entry name" value="RgtA/B/C-like"/>
</dbReference>
<feature type="domain" description="Glycosyltransferase RgtA/B/C/D-like" evidence="9">
    <location>
        <begin position="64"/>
        <end position="223"/>
    </location>
</feature>
<feature type="transmembrane region" description="Helical" evidence="8">
    <location>
        <begin position="168"/>
        <end position="192"/>
    </location>
</feature>
<keyword evidence="6 8" id="KW-1133">Transmembrane helix</keyword>
<feature type="transmembrane region" description="Helical" evidence="8">
    <location>
        <begin position="282"/>
        <end position="302"/>
    </location>
</feature>
<dbReference type="PANTHER" id="PTHR33908">
    <property type="entry name" value="MANNOSYLTRANSFERASE YKCB-RELATED"/>
    <property type="match status" value="1"/>
</dbReference>
<evidence type="ECO:0000256" key="5">
    <source>
        <dbReference type="ARBA" id="ARBA00022692"/>
    </source>
</evidence>
<keyword evidence="11" id="KW-1185">Reference proteome</keyword>
<evidence type="ECO:0000256" key="6">
    <source>
        <dbReference type="ARBA" id="ARBA00022989"/>
    </source>
</evidence>
<comment type="subcellular location">
    <subcellularLocation>
        <location evidence="1">Cell membrane</location>
        <topology evidence="1">Multi-pass membrane protein</topology>
    </subcellularLocation>
</comment>
<sequence length="403" mass="45976">MKSGIRLALFLIMAAALYLRLHYVLEAEYPPLEWDQLEYTKTAIQLLEKGIFAYRDTVPNSLVTPGFPLLLAAVFKLTGHESLESALMVVRILNCFIALGAIGFLYLIGKRLFHPFTGLIASGFAAVYPSYVWSTSLILTEVPFLTAFTGLLYVQVRMIQDNKRKDHLWMGLLLGICVLIRPNVLPLGIVPYLFLWAKSKKFDTSYACLAAATFACVMMPWWIRNWVTFHELIFIAKGEAGNPFLGGTDPYFQNTIDWDHIDKNHQFSEGMKRIKEGLSTEPVLWIKWMTVGKLFVFFKTIWVGPYPFSVPAWYMTMLSHLHTFLIAAGSFVMVAFSFQSLAIRYLTTAFLLFLGIHMVFIPVDRYVYAMLPFLMLASAHLITQVLYMIRNAVTTSRLLRRGI</sequence>